<gene>
    <name evidence="2" type="ORF">BDV29DRAFT_181837</name>
</gene>
<feature type="region of interest" description="Disordered" evidence="1">
    <location>
        <begin position="186"/>
        <end position="268"/>
    </location>
</feature>
<feature type="region of interest" description="Disordered" evidence="1">
    <location>
        <begin position="634"/>
        <end position="703"/>
    </location>
</feature>
<dbReference type="EMBL" id="ML732320">
    <property type="protein sequence ID" value="KAB8069952.1"/>
    <property type="molecule type" value="Genomic_DNA"/>
</dbReference>
<feature type="region of interest" description="Disordered" evidence="1">
    <location>
        <begin position="499"/>
        <end position="552"/>
    </location>
</feature>
<feature type="compositionally biased region" description="Polar residues" evidence="1">
    <location>
        <begin position="513"/>
        <end position="541"/>
    </location>
</feature>
<feature type="compositionally biased region" description="Basic and acidic residues" evidence="1">
    <location>
        <begin position="322"/>
        <end position="336"/>
    </location>
</feature>
<reference evidence="2 3" key="1">
    <citation type="submission" date="2019-04" db="EMBL/GenBank/DDBJ databases">
        <title>Friends and foes A comparative genomics study of 23 Aspergillus species from section Flavi.</title>
        <authorList>
            <consortium name="DOE Joint Genome Institute"/>
            <person name="Kjaerbolling I."/>
            <person name="Vesth T."/>
            <person name="Frisvad J.C."/>
            <person name="Nybo J.L."/>
            <person name="Theobald S."/>
            <person name="Kildgaard S."/>
            <person name="Isbrandt T."/>
            <person name="Kuo A."/>
            <person name="Sato A."/>
            <person name="Lyhne E.K."/>
            <person name="Kogle M.E."/>
            <person name="Wiebenga A."/>
            <person name="Kun R.S."/>
            <person name="Lubbers R.J."/>
            <person name="Makela M.R."/>
            <person name="Barry K."/>
            <person name="Chovatia M."/>
            <person name="Clum A."/>
            <person name="Daum C."/>
            <person name="Haridas S."/>
            <person name="He G."/>
            <person name="LaButti K."/>
            <person name="Lipzen A."/>
            <person name="Mondo S."/>
            <person name="Riley R."/>
            <person name="Salamov A."/>
            <person name="Simmons B.A."/>
            <person name="Magnuson J.K."/>
            <person name="Henrissat B."/>
            <person name="Mortensen U.H."/>
            <person name="Larsen T.O."/>
            <person name="Devries R.P."/>
            <person name="Grigoriev I.V."/>
            <person name="Machida M."/>
            <person name="Baker S.E."/>
            <person name="Andersen M.R."/>
        </authorList>
    </citation>
    <scope>NUCLEOTIDE SEQUENCE [LARGE SCALE GENOMIC DNA]</scope>
    <source>
        <strain evidence="2 3">CBS 151.66</strain>
    </source>
</reference>
<accession>A0A5N5WS64</accession>
<keyword evidence="3" id="KW-1185">Reference proteome</keyword>
<dbReference type="AlphaFoldDB" id="A0A5N5WS64"/>
<organism evidence="2 3">
    <name type="scientific">Aspergillus leporis</name>
    <dbReference type="NCBI Taxonomy" id="41062"/>
    <lineage>
        <taxon>Eukaryota</taxon>
        <taxon>Fungi</taxon>
        <taxon>Dikarya</taxon>
        <taxon>Ascomycota</taxon>
        <taxon>Pezizomycotina</taxon>
        <taxon>Eurotiomycetes</taxon>
        <taxon>Eurotiomycetidae</taxon>
        <taxon>Eurotiales</taxon>
        <taxon>Aspergillaceae</taxon>
        <taxon>Aspergillus</taxon>
        <taxon>Aspergillus subgen. Circumdati</taxon>
    </lineage>
</organism>
<evidence type="ECO:0000313" key="3">
    <source>
        <dbReference type="Proteomes" id="UP000326565"/>
    </source>
</evidence>
<evidence type="ECO:0008006" key="4">
    <source>
        <dbReference type="Google" id="ProtNLM"/>
    </source>
</evidence>
<evidence type="ECO:0000256" key="1">
    <source>
        <dbReference type="SAM" id="MobiDB-lite"/>
    </source>
</evidence>
<evidence type="ECO:0000313" key="2">
    <source>
        <dbReference type="EMBL" id="KAB8069952.1"/>
    </source>
</evidence>
<sequence length="760" mass="85297">MIYPMPALYFTVIRHSRTLSGREPQSLRFTFSTLLKSSTQYRTLWGCARQSHADKSKNAQMRIAKYERLRLSRMRGRTAFDPRRAQVSHGHEYHPWWNVGWGWNRFKSSFPGSHHGPRPKKDIWETESARMQQRMEQIKKDINADPYAALFGRRWEPFGFPGNFEKHVMSLYRSFFGIDKAKDPRAIDTTARPKTANTTSTQPTQNNKPASSEAKADKTSYVSQAPRMEDHEYDPISGRMVPKKPQPSGVSNKATGVDGTGPYDIPVGKSTSYNERIGYLSAIEQSRESAEPIVGSETARAKDDIRLSTFGVPQEYNAMGKEPTKGQESEPLKKSQADSYDITEPTNKEPSGEILCQASRQKNVIVLKKPNAECHEDDIKEHIRLSNLDREVGVGRDDGKKPFRPSEIIARDTQGPRSFTVLDTAQQQERLMREEKAEDLDLLRASDIRSLYSSQVSRRAPEAQRKARKDMDHEFDSYVDPLSDIDARGVREKFQHHAAVETDMLAGPEGTKQLPSQGEESSISRSPSQVKITESKSSGEQQARDELWPNADDPLLSETYRVLAYDPSTLQVTQADTTSTLHTTHETLHPTEILPRLNNPAKFLPHFRGMQAEGYEIISGGGDLLVFRKPQPSRNRATVSRAEEVQSDASAGVRTEPLFSEEDTSRSKSAHRSSPEQGTANAADSASGNGYVQGINMPPQKSESKVGKILRRLLIGGFATAATCYALGVVSEYFRTGGQNGRGIDAFTEFESERRHRDRK</sequence>
<name>A0A5N5WS64_9EURO</name>
<proteinExistence type="predicted"/>
<protein>
    <recommendedName>
        <fullName evidence="4">Serine-threonine rich protein</fullName>
    </recommendedName>
</protein>
<feature type="compositionally biased region" description="Polar residues" evidence="1">
    <location>
        <begin position="675"/>
        <end position="690"/>
    </location>
</feature>
<dbReference type="Proteomes" id="UP000326565">
    <property type="component" value="Unassembled WGS sequence"/>
</dbReference>
<feature type="compositionally biased region" description="Polar residues" evidence="1">
    <location>
        <begin position="195"/>
        <end position="210"/>
    </location>
</feature>
<dbReference type="OrthoDB" id="3946750at2759"/>
<feature type="region of interest" description="Disordered" evidence="1">
    <location>
        <begin position="316"/>
        <end position="350"/>
    </location>
</feature>